<protein>
    <recommendedName>
        <fullName evidence="3">Secretion protein</fullName>
    </recommendedName>
</protein>
<evidence type="ECO:0000313" key="1">
    <source>
        <dbReference type="EMBL" id="GAA5097508.1"/>
    </source>
</evidence>
<dbReference type="Proteomes" id="UP001500353">
    <property type="component" value="Unassembled WGS sequence"/>
</dbReference>
<name>A0ABP9MJ45_9FLAO</name>
<accession>A0ABP9MJ45</accession>
<reference evidence="2" key="1">
    <citation type="journal article" date="2019" name="Int. J. Syst. Evol. Microbiol.">
        <title>The Global Catalogue of Microorganisms (GCM) 10K type strain sequencing project: providing services to taxonomists for standard genome sequencing and annotation.</title>
        <authorList>
            <consortium name="The Broad Institute Genomics Platform"/>
            <consortium name="The Broad Institute Genome Sequencing Center for Infectious Disease"/>
            <person name="Wu L."/>
            <person name="Ma J."/>
        </authorList>
    </citation>
    <scope>NUCLEOTIDE SEQUENCE [LARGE SCALE GENOMIC DNA]</scope>
    <source>
        <strain evidence="2">JCM 18019</strain>
    </source>
</reference>
<sequence>MKKIVCLTILIIVNNFSKGQVAFGGKQNIEGTSTIVDFNNIATNTNGIILPAVDNVSNSLASAASNNNGTFLFDKSTGKIRMFENNIWVDLSDAGNSTSIANNSSADFTLSQGAIIGSATSNAKGVLVLESSNMAMILPRIANPHLTVKSPYPGMICYDTASKTLAVFDGNVWNYWK</sequence>
<proteinExistence type="predicted"/>
<comment type="caution">
    <text evidence="1">The sequence shown here is derived from an EMBL/GenBank/DDBJ whole genome shotgun (WGS) entry which is preliminary data.</text>
</comment>
<evidence type="ECO:0008006" key="3">
    <source>
        <dbReference type="Google" id="ProtNLM"/>
    </source>
</evidence>
<dbReference type="EMBL" id="BAABHX010000005">
    <property type="protein sequence ID" value="GAA5097508.1"/>
    <property type="molecule type" value="Genomic_DNA"/>
</dbReference>
<organism evidence="1 2">
    <name type="scientific">Chryseobacterium ginsengisoli</name>
    <dbReference type="NCBI Taxonomy" id="363853"/>
    <lineage>
        <taxon>Bacteria</taxon>
        <taxon>Pseudomonadati</taxon>
        <taxon>Bacteroidota</taxon>
        <taxon>Flavobacteriia</taxon>
        <taxon>Flavobacteriales</taxon>
        <taxon>Weeksellaceae</taxon>
        <taxon>Chryseobacterium group</taxon>
        <taxon>Chryseobacterium</taxon>
    </lineage>
</organism>
<dbReference type="RefSeq" id="WP_345206482.1">
    <property type="nucleotide sequence ID" value="NZ_BAABHX010000005.1"/>
</dbReference>
<gene>
    <name evidence="1" type="ORF">GCM10023210_32680</name>
</gene>
<evidence type="ECO:0000313" key="2">
    <source>
        <dbReference type="Proteomes" id="UP001500353"/>
    </source>
</evidence>
<keyword evidence="2" id="KW-1185">Reference proteome</keyword>